<gene>
    <name evidence="8" type="ORF">LDAN0321_LOCUS530</name>
</gene>
<dbReference type="AlphaFoldDB" id="A0A7S2NS96"/>
<dbReference type="UniPathway" id="UPA00135">
    <property type="reaction ID" value="UER00196"/>
</dbReference>
<dbReference type="SUPFAM" id="SSF52283">
    <property type="entry name" value="Formate/glycerate dehydrogenase catalytic domain-like"/>
    <property type="match status" value="1"/>
</dbReference>
<dbReference type="CDD" id="cd12174">
    <property type="entry name" value="PGDH_like_3"/>
    <property type="match status" value="1"/>
</dbReference>
<dbReference type="Gene3D" id="3.30.70.260">
    <property type="match status" value="1"/>
</dbReference>
<dbReference type="Gene3D" id="3.40.50.720">
    <property type="entry name" value="NAD(P)-binding Rossmann-like Domain"/>
    <property type="match status" value="2"/>
</dbReference>
<name>A0A7S2NS96_9STRA</name>
<evidence type="ECO:0000313" key="8">
    <source>
        <dbReference type="EMBL" id="CAD9555497.1"/>
    </source>
</evidence>
<evidence type="ECO:0000256" key="4">
    <source>
        <dbReference type="ARBA" id="ARBA00023027"/>
    </source>
</evidence>
<evidence type="ECO:0000259" key="7">
    <source>
        <dbReference type="PROSITE" id="PS51671"/>
    </source>
</evidence>
<dbReference type="FunFam" id="3.40.50.720:FF:000584">
    <property type="entry name" value="D-3-phosphoglycerate dehydrogenase"/>
    <property type="match status" value="1"/>
</dbReference>
<dbReference type="InterPro" id="IPR006140">
    <property type="entry name" value="D-isomer_DH_NAD-bd"/>
</dbReference>
<comment type="pathway">
    <text evidence="1">Amino-acid biosynthesis; L-serine biosynthesis; L-serine from 3-phospho-D-glycerate: step 1/3.</text>
</comment>
<dbReference type="Pfam" id="PF00389">
    <property type="entry name" value="2-Hacid_dh"/>
    <property type="match status" value="1"/>
</dbReference>
<dbReference type="EMBL" id="HBGY01000818">
    <property type="protein sequence ID" value="CAD9555497.1"/>
    <property type="molecule type" value="Transcribed_RNA"/>
</dbReference>
<dbReference type="PROSITE" id="PS00671">
    <property type="entry name" value="D_2_HYDROXYACID_DH_3"/>
    <property type="match status" value="1"/>
</dbReference>
<keyword evidence="4" id="KW-0520">NAD</keyword>
<dbReference type="InterPro" id="IPR036291">
    <property type="entry name" value="NAD(P)-bd_dom_sf"/>
</dbReference>
<comment type="catalytic activity">
    <reaction evidence="5">
        <text>(2R)-3-phosphoglycerate + NAD(+) = 3-phosphooxypyruvate + NADH + H(+)</text>
        <dbReference type="Rhea" id="RHEA:12641"/>
        <dbReference type="ChEBI" id="CHEBI:15378"/>
        <dbReference type="ChEBI" id="CHEBI:18110"/>
        <dbReference type="ChEBI" id="CHEBI:57540"/>
        <dbReference type="ChEBI" id="CHEBI:57945"/>
        <dbReference type="ChEBI" id="CHEBI:58272"/>
        <dbReference type="EC" id="1.1.1.95"/>
    </reaction>
</comment>
<dbReference type="InterPro" id="IPR029752">
    <property type="entry name" value="D-isomer_DH_CS1"/>
</dbReference>
<accession>A0A7S2NS96</accession>
<evidence type="ECO:0000256" key="6">
    <source>
        <dbReference type="RuleBase" id="RU003719"/>
    </source>
</evidence>
<dbReference type="SUPFAM" id="SSF55021">
    <property type="entry name" value="ACT-like"/>
    <property type="match status" value="1"/>
</dbReference>
<feature type="domain" description="ACT" evidence="7">
    <location>
        <begin position="372"/>
        <end position="450"/>
    </location>
</feature>
<sequence>MLAIRQLRSSSSSKRCFTRALSGQVQVDVEHHTTETWQGQGDADAKPGKFRVQTFNKISPIGLARLPEDRFDVKAEAASKNSHAILLRSHKLQEEEVQVTVRAIARCGAGTNNVPVARMTELGIPVFNTPGANANAVKELVLCGLFLGSRRVVDGINHMKDLGAKGLAKERVEKDKSMFGGREITGKTLGVIGLGHIGASTARDAARLGMKVVGYDPGLSIENALKLPRDIDIADSMAGVASKSDYISINIPYIKGEGGTHGIIGKELISNFKDDAVLLNFARGELVDSEAMKEFLDSGNGRYVTDFPDDLLWDHKNAVVLPHLGASTEEAEDAAAGMAADTINEYLSTGAIKNSVNFPTVALGDRAPGTVRMTVVNKNEPGMLAKITDAISQHNLNITQQINNSRGDVAYNVIDFDASGASDSAVFDAKLLQKEITMLEGVLSSRVLYGVSGTGYAKNVDGNYFA</sequence>
<dbReference type="InterPro" id="IPR002912">
    <property type="entry name" value="ACT_dom"/>
</dbReference>
<dbReference type="PANTHER" id="PTHR42938">
    <property type="entry name" value="FORMATE DEHYDROGENASE 1"/>
    <property type="match status" value="1"/>
</dbReference>
<comment type="similarity">
    <text evidence="6">Belongs to the D-isomer specific 2-hydroxyacid dehydrogenase family.</text>
</comment>
<dbReference type="InterPro" id="IPR029753">
    <property type="entry name" value="D-isomer_DH_CS"/>
</dbReference>
<dbReference type="GO" id="GO:0051287">
    <property type="term" value="F:NAD binding"/>
    <property type="evidence" value="ECO:0007669"/>
    <property type="project" value="InterPro"/>
</dbReference>
<dbReference type="InterPro" id="IPR006139">
    <property type="entry name" value="D-isomer_2_OHA_DH_cat_dom"/>
</dbReference>
<dbReference type="InterPro" id="IPR045865">
    <property type="entry name" value="ACT-like_dom_sf"/>
</dbReference>
<organism evidence="8">
    <name type="scientific">Leptocylindrus danicus</name>
    <dbReference type="NCBI Taxonomy" id="163516"/>
    <lineage>
        <taxon>Eukaryota</taxon>
        <taxon>Sar</taxon>
        <taxon>Stramenopiles</taxon>
        <taxon>Ochrophyta</taxon>
        <taxon>Bacillariophyta</taxon>
        <taxon>Coscinodiscophyceae</taxon>
        <taxon>Chaetocerotophycidae</taxon>
        <taxon>Leptocylindrales</taxon>
        <taxon>Leptocylindraceae</taxon>
        <taxon>Leptocylindrus</taxon>
    </lineage>
</organism>
<dbReference type="SUPFAM" id="SSF51735">
    <property type="entry name" value="NAD(P)-binding Rossmann-fold domains"/>
    <property type="match status" value="1"/>
</dbReference>
<dbReference type="EC" id="1.1.1.95" evidence="2"/>
<evidence type="ECO:0000256" key="2">
    <source>
        <dbReference type="ARBA" id="ARBA00013143"/>
    </source>
</evidence>
<protein>
    <recommendedName>
        <fullName evidence="2">phosphoglycerate dehydrogenase</fullName>
        <ecNumber evidence="2">1.1.1.95</ecNumber>
    </recommendedName>
</protein>
<evidence type="ECO:0000256" key="3">
    <source>
        <dbReference type="ARBA" id="ARBA00023002"/>
    </source>
</evidence>
<dbReference type="GO" id="GO:0004617">
    <property type="term" value="F:phosphoglycerate dehydrogenase activity"/>
    <property type="evidence" value="ECO:0007669"/>
    <property type="project" value="UniProtKB-EC"/>
</dbReference>
<evidence type="ECO:0000256" key="5">
    <source>
        <dbReference type="ARBA" id="ARBA00048731"/>
    </source>
</evidence>
<keyword evidence="3 6" id="KW-0560">Oxidoreductase</keyword>
<dbReference type="PROSITE" id="PS51671">
    <property type="entry name" value="ACT"/>
    <property type="match status" value="1"/>
</dbReference>
<evidence type="ECO:0000256" key="1">
    <source>
        <dbReference type="ARBA" id="ARBA00005216"/>
    </source>
</evidence>
<dbReference type="Pfam" id="PF02826">
    <property type="entry name" value="2-Hacid_dh_C"/>
    <property type="match status" value="1"/>
</dbReference>
<reference evidence="8" key="1">
    <citation type="submission" date="2021-01" db="EMBL/GenBank/DDBJ databases">
        <authorList>
            <person name="Corre E."/>
            <person name="Pelletier E."/>
            <person name="Niang G."/>
            <person name="Scheremetjew M."/>
            <person name="Finn R."/>
            <person name="Kale V."/>
            <person name="Holt S."/>
            <person name="Cochrane G."/>
            <person name="Meng A."/>
            <person name="Brown T."/>
            <person name="Cohen L."/>
        </authorList>
    </citation>
    <scope>NUCLEOTIDE SEQUENCE</scope>
    <source>
        <strain evidence="8">B650</strain>
    </source>
</reference>
<dbReference type="PANTHER" id="PTHR42938:SF47">
    <property type="entry name" value="HYDROXYPYRUVATE REDUCTASE"/>
    <property type="match status" value="1"/>
</dbReference>
<proteinExistence type="inferred from homology"/>
<dbReference type="PROSITE" id="PS00065">
    <property type="entry name" value="D_2_HYDROXYACID_DH_1"/>
    <property type="match status" value="1"/>
</dbReference>